<dbReference type="InterPro" id="IPR004387">
    <property type="entry name" value="Pept_M50_Zn"/>
</dbReference>
<dbReference type="InterPro" id="IPR041489">
    <property type="entry name" value="PDZ_6"/>
</dbReference>
<evidence type="ECO:0000256" key="8">
    <source>
        <dbReference type="ARBA" id="ARBA00022989"/>
    </source>
</evidence>
<dbReference type="GO" id="GO:0004222">
    <property type="term" value="F:metalloendopeptidase activity"/>
    <property type="evidence" value="ECO:0007669"/>
    <property type="project" value="InterPro"/>
</dbReference>
<evidence type="ECO:0000313" key="13">
    <source>
        <dbReference type="EMBL" id="EFQ04155.1"/>
    </source>
</evidence>
<dbReference type="HOGENOM" id="CLU_025778_1_3_9"/>
<sequence>MGITLAATVFVFSLIVFVHEAGHFITAKLTGMQVDEFAIGFGPKLYSRKYGETVYSLRIIPLGGFNKIAGMSDEEELNERSFLNKPVRSRLLVISAGALMNFLLAFLLLWGIVFSTGISSVLPDPIVGGIIKNSAAAEAGIEPGDRIISVGNTPVNRWIDIPEAIEAHQREVVPVVYERDGSRITVDTIPKTDEKTGRTLLGVMPSIQTKYVGVGEAAGFAVNRLVDLGGMMLTGLYRMVSGTEKAELAGPIGVAQLAGQAASVGFVNLLTFTAFLSLNLGILNLLPIPMLDGGYIILILLEGITRRKMPKKALYYIQMAGVIILGAMFIFALVQDISRF</sequence>
<feature type="domain" description="PDZ" evidence="12">
    <location>
        <begin position="108"/>
        <end position="181"/>
    </location>
</feature>
<evidence type="ECO:0000256" key="4">
    <source>
        <dbReference type="ARBA" id="ARBA00022670"/>
    </source>
</evidence>
<keyword evidence="8 11" id="KW-1133">Transmembrane helix</keyword>
<evidence type="ECO:0000256" key="9">
    <source>
        <dbReference type="ARBA" id="ARBA00023049"/>
    </source>
</evidence>
<comment type="cofactor">
    <cofactor evidence="1 11">
        <name>Zn(2+)</name>
        <dbReference type="ChEBI" id="CHEBI:29105"/>
    </cofactor>
</comment>
<dbReference type="Proteomes" id="UP000003195">
    <property type="component" value="Unassembled WGS sequence"/>
</dbReference>
<organism evidence="13 14">
    <name type="scientific">Megasphaera micronuciformis F0359</name>
    <dbReference type="NCBI Taxonomy" id="706434"/>
    <lineage>
        <taxon>Bacteria</taxon>
        <taxon>Bacillati</taxon>
        <taxon>Bacillota</taxon>
        <taxon>Negativicutes</taxon>
        <taxon>Veillonellales</taxon>
        <taxon>Veillonellaceae</taxon>
        <taxon>Megasphaera</taxon>
    </lineage>
</organism>
<evidence type="ECO:0000256" key="5">
    <source>
        <dbReference type="ARBA" id="ARBA00022692"/>
    </source>
</evidence>
<evidence type="ECO:0000256" key="11">
    <source>
        <dbReference type="RuleBase" id="RU362031"/>
    </source>
</evidence>
<dbReference type="RefSeq" id="WP_006942511.1">
    <property type="nucleotide sequence ID" value="NZ_GL538208.1"/>
</dbReference>
<dbReference type="InterPro" id="IPR001478">
    <property type="entry name" value="PDZ"/>
</dbReference>
<dbReference type="Pfam" id="PF17820">
    <property type="entry name" value="PDZ_6"/>
    <property type="match status" value="1"/>
</dbReference>
<feature type="transmembrane region" description="Helical" evidence="11">
    <location>
        <begin position="313"/>
        <end position="334"/>
    </location>
</feature>
<comment type="similarity">
    <text evidence="3 11">Belongs to the peptidase M50B family.</text>
</comment>
<keyword evidence="7 11" id="KW-0862">Zinc</keyword>
<keyword evidence="10 11" id="KW-0472">Membrane</keyword>
<keyword evidence="4 13" id="KW-0645">Protease</keyword>
<reference evidence="13 14" key="1">
    <citation type="submission" date="2010-08" db="EMBL/GenBank/DDBJ databases">
        <authorList>
            <person name="Weinstock G."/>
            <person name="Sodergren E."/>
            <person name="Clifton S."/>
            <person name="Fulton L."/>
            <person name="Fulton B."/>
            <person name="Courtney L."/>
            <person name="Fronick C."/>
            <person name="Harrison M."/>
            <person name="Strong C."/>
            <person name="Farmer C."/>
            <person name="Delahaunty K."/>
            <person name="Markovic C."/>
            <person name="Hall O."/>
            <person name="Minx P."/>
            <person name="Tomlinson C."/>
            <person name="Mitreva M."/>
            <person name="Hou S."/>
            <person name="Chen J."/>
            <person name="Wollam A."/>
            <person name="Pepin K.H."/>
            <person name="Johnson M."/>
            <person name="Bhonagiri V."/>
            <person name="Zhang X."/>
            <person name="Suruliraj S."/>
            <person name="Warren W."/>
            <person name="Chinwalla A."/>
            <person name="Mardis E.R."/>
            <person name="Wilson R.K."/>
        </authorList>
    </citation>
    <scope>NUCLEOTIDE SEQUENCE [LARGE SCALE GENOMIC DNA]</scope>
    <source>
        <strain evidence="13 14">F0359</strain>
    </source>
</reference>
<dbReference type="GO" id="GO:0016020">
    <property type="term" value="C:membrane"/>
    <property type="evidence" value="ECO:0007669"/>
    <property type="project" value="UniProtKB-SubCell"/>
</dbReference>
<feature type="transmembrane region" description="Helical" evidence="11">
    <location>
        <begin position="91"/>
        <end position="113"/>
    </location>
</feature>
<protein>
    <recommendedName>
        <fullName evidence="11">Zinc metalloprotease</fullName>
        <ecNumber evidence="11">3.4.24.-</ecNumber>
    </recommendedName>
</protein>
<keyword evidence="5 11" id="KW-0812">Transmembrane</keyword>
<dbReference type="PANTHER" id="PTHR42837:SF2">
    <property type="entry name" value="MEMBRANE METALLOPROTEASE ARASP2, CHLOROPLASTIC-RELATED"/>
    <property type="match status" value="1"/>
</dbReference>
<keyword evidence="6 11" id="KW-0378">Hydrolase</keyword>
<keyword evidence="11" id="KW-0479">Metal-binding</keyword>
<accession>E2ZCG8</accession>
<comment type="caution">
    <text evidence="13">The sequence shown here is derived from an EMBL/GenBank/DDBJ whole genome shotgun (WGS) entry which is preliminary data.</text>
</comment>
<dbReference type="SUPFAM" id="SSF50156">
    <property type="entry name" value="PDZ domain-like"/>
    <property type="match status" value="1"/>
</dbReference>
<dbReference type="CDD" id="cd23081">
    <property type="entry name" value="cpPDZ_EcRseP-like"/>
    <property type="match status" value="1"/>
</dbReference>
<dbReference type="Gene3D" id="2.30.42.10">
    <property type="match status" value="1"/>
</dbReference>
<dbReference type="InterPro" id="IPR008915">
    <property type="entry name" value="Peptidase_M50"/>
</dbReference>
<dbReference type="InterPro" id="IPR036034">
    <property type="entry name" value="PDZ_sf"/>
</dbReference>
<dbReference type="Pfam" id="PF02163">
    <property type="entry name" value="Peptidase_M50"/>
    <property type="match status" value="1"/>
</dbReference>
<dbReference type="CDD" id="cd06163">
    <property type="entry name" value="S2P-M50_PDZ_RseP-like"/>
    <property type="match status" value="1"/>
</dbReference>
<keyword evidence="14" id="KW-1185">Reference proteome</keyword>
<evidence type="ECO:0000256" key="3">
    <source>
        <dbReference type="ARBA" id="ARBA00007931"/>
    </source>
</evidence>
<feature type="transmembrane region" description="Helical" evidence="11">
    <location>
        <begin position="282"/>
        <end position="301"/>
    </location>
</feature>
<evidence type="ECO:0000256" key="7">
    <source>
        <dbReference type="ARBA" id="ARBA00022833"/>
    </source>
</evidence>
<keyword evidence="9 11" id="KW-0482">Metalloprotease</keyword>
<evidence type="ECO:0000259" key="12">
    <source>
        <dbReference type="SMART" id="SM00228"/>
    </source>
</evidence>
<name>E2ZCG8_9FIRM</name>
<dbReference type="GO" id="GO:0046872">
    <property type="term" value="F:metal ion binding"/>
    <property type="evidence" value="ECO:0007669"/>
    <property type="project" value="UniProtKB-KW"/>
</dbReference>
<evidence type="ECO:0000256" key="1">
    <source>
        <dbReference type="ARBA" id="ARBA00001947"/>
    </source>
</evidence>
<evidence type="ECO:0000256" key="10">
    <source>
        <dbReference type="ARBA" id="ARBA00023136"/>
    </source>
</evidence>
<dbReference type="EMBL" id="AECS01000037">
    <property type="protein sequence ID" value="EFQ04155.1"/>
    <property type="molecule type" value="Genomic_DNA"/>
</dbReference>
<dbReference type="SMART" id="SM00228">
    <property type="entry name" value="PDZ"/>
    <property type="match status" value="1"/>
</dbReference>
<dbReference type="EC" id="3.4.24.-" evidence="11"/>
<evidence type="ECO:0000256" key="6">
    <source>
        <dbReference type="ARBA" id="ARBA00022801"/>
    </source>
</evidence>
<dbReference type="eggNOG" id="COG0750">
    <property type="taxonomic scope" value="Bacteria"/>
</dbReference>
<dbReference type="STRING" id="706434.HMPREF9429_01340"/>
<proteinExistence type="inferred from homology"/>
<evidence type="ECO:0000256" key="2">
    <source>
        <dbReference type="ARBA" id="ARBA00004141"/>
    </source>
</evidence>
<dbReference type="AlphaFoldDB" id="E2ZCG8"/>
<gene>
    <name evidence="13" type="primary">rseP</name>
    <name evidence="13" type="ORF">HMPREF9429_01340</name>
</gene>
<dbReference type="PANTHER" id="PTHR42837">
    <property type="entry name" value="REGULATOR OF SIGMA-E PROTEASE RSEP"/>
    <property type="match status" value="1"/>
</dbReference>
<dbReference type="GO" id="GO:0006508">
    <property type="term" value="P:proteolysis"/>
    <property type="evidence" value="ECO:0007669"/>
    <property type="project" value="UniProtKB-KW"/>
</dbReference>
<comment type="subcellular location">
    <subcellularLocation>
        <location evidence="2">Membrane</location>
        <topology evidence="2">Multi-pass membrane protein</topology>
    </subcellularLocation>
</comment>
<evidence type="ECO:0000313" key="14">
    <source>
        <dbReference type="Proteomes" id="UP000003195"/>
    </source>
</evidence>
<dbReference type="NCBIfam" id="TIGR00054">
    <property type="entry name" value="RIP metalloprotease RseP"/>
    <property type="match status" value="1"/>
</dbReference>
<dbReference type="OrthoDB" id="9782003at2"/>